<gene>
    <name evidence="8" type="ORF">PG997_006019</name>
</gene>
<name>A0ABR1WMK1_9PEZI</name>
<dbReference type="Proteomes" id="UP001433268">
    <property type="component" value="Unassembled WGS sequence"/>
</dbReference>
<dbReference type="EMBL" id="JAQQWN010000005">
    <property type="protein sequence ID" value="KAK8084748.1"/>
    <property type="molecule type" value="Genomic_DNA"/>
</dbReference>
<comment type="caution">
    <text evidence="8">The sequence shown here is derived from an EMBL/GenBank/DDBJ whole genome shotgun (WGS) entry which is preliminary data.</text>
</comment>
<dbReference type="RefSeq" id="XP_066669257.1">
    <property type="nucleotide sequence ID" value="XM_066810334.1"/>
</dbReference>
<feature type="region of interest" description="Disordered" evidence="7">
    <location>
        <begin position="234"/>
        <end position="257"/>
    </location>
</feature>
<keyword evidence="2" id="KW-0645">Protease</keyword>
<keyword evidence="4" id="KW-0378">Hydrolase</keyword>
<dbReference type="InterPro" id="IPR036286">
    <property type="entry name" value="LexA/Signal_pep-like_sf"/>
</dbReference>
<dbReference type="PANTHER" id="PTHR46041:SF2">
    <property type="entry name" value="MITOCHONDRIAL INNER MEMBRANE PROTEASE SUBUNIT 2"/>
    <property type="match status" value="1"/>
</dbReference>
<comment type="subcellular location">
    <subcellularLocation>
        <location evidence="1">Membrane</location>
        <topology evidence="1">Single-pass membrane protein</topology>
    </subcellularLocation>
</comment>
<keyword evidence="3" id="KW-0812">Transmembrane</keyword>
<evidence type="ECO:0000256" key="6">
    <source>
        <dbReference type="ARBA" id="ARBA00023136"/>
    </source>
</evidence>
<evidence type="ECO:0000256" key="1">
    <source>
        <dbReference type="ARBA" id="ARBA00004167"/>
    </source>
</evidence>
<dbReference type="GeneID" id="92043394"/>
<dbReference type="Gene3D" id="2.10.109.10">
    <property type="entry name" value="Umud Fragment, subunit A"/>
    <property type="match status" value="1"/>
</dbReference>
<evidence type="ECO:0000256" key="3">
    <source>
        <dbReference type="ARBA" id="ARBA00022692"/>
    </source>
</evidence>
<dbReference type="SUPFAM" id="SSF51306">
    <property type="entry name" value="LexA/Signal peptidase"/>
    <property type="match status" value="1"/>
</dbReference>
<evidence type="ECO:0000256" key="7">
    <source>
        <dbReference type="SAM" id="MobiDB-lite"/>
    </source>
</evidence>
<dbReference type="PANTHER" id="PTHR46041">
    <property type="entry name" value="MITOCHONDRIAL INNER MEMBRANE PROTEASE SUBUNIT 2"/>
    <property type="match status" value="1"/>
</dbReference>
<keyword evidence="6" id="KW-0472">Membrane</keyword>
<keyword evidence="9" id="KW-1185">Reference proteome</keyword>
<dbReference type="InterPro" id="IPR037730">
    <property type="entry name" value="IMP2"/>
</dbReference>
<reference evidence="8 9" key="1">
    <citation type="submission" date="2023-01" db="EMBL/GenBank/DDBJ databases">
        <title>Analysis of 21 Apiospora genomes using comparative genomics revels a genus with tremendous synthesis potential of carbohydrate active enzymes and secondary metabolites.</title>
        <authorList>
            <person name="Sorensen T."/>
        </authorList>
    </citation>
    <scope>NUCLEOTIDE SEQUENCE [LARGE SCALE GENOMIC DNA]</scope>
    <source>
        <strain evidence="8 9">CBS 114990</strain>
    </source>
</reference>
<sequence length="319" mass="35953">MSPTYNPENSLTGRFYYIGKSVAPSELRRGMFISFRYGGNPSPHSVVPLPDEYSCFCLRSTILNNFPLGKRLTGLEGDIVRTRRDCTECRHVRVPPGTTWAEGDAGAYLSEDSNDFGPIPLRNVVGVVTFILYPFKYWGRVRWWEYQDIIMKARLVTDPKEVKALEEKGAKLDFVMSRASEQDFIQRRLKEQEESGEIDYQAEAVRGMAAQFLQEASVRCLQVRAANRAKKANAKVGDTAASKPQKSRAAARKGQAAGTEDTVLGRWMAHGARSQLVEKDVVLLTLPSAISEEDQRVLRKKAELTKEKTGWTYQFRFVG</sequence>
<evidence type="ECO:0000256" key="5">
    <source>
        <dbReference type="ARBA" id="ARBA00022989"/>
    </source>
</evidence>
<proteinExistence type="predicted"/>
<accession>A0ABR1WMK1</accession>
<evidence type="ECO:0000313" key="8">
    <source>
        <dbReference type="EMBL" id="KAK8084748.1"/>
    </source>
</evidence>
<organism evidence="8 9">
    <name type="scientific">Apiospora hydei</name>
    <dbReference type="NCBI Taxonomy" id="1337664"/>
    <lineage>
        <taxon>Eukaryota</taxon>
        <taxon>Fungi</taxon>
        <taxon>Dikarya</taxon>
        <taxon>Ascomycota</taxon>
        <taxon>Pezizomycotina</taxon>
        <taxon>Sordariomycetes</taxon>
        <taxon>Xylariomycetidae</taxon>
        <taxon>Amphisphaeriales</taxon>
        <taxon>Apiosporaceae</taxon>
        <taxon>Apiospora</taxon>
    </lineage>
</organism>
<evidence type="ECO:0000313" key="9">
    <source>
        <dbReference type="Proteomes" id="UP001433268"/>
    </source>
</evidence>
<evidence type="ECO:0000256" key="4">
    <source>
        <dbReference type="ARBA" id="ARBA00022801"/>
    </source>
</evidence>
<protein>
    <recommendedName>
        <fullName evidence="10">Mitochondrial inner membrane protease subunit</fullName>
    </recommendedName>
</protein>
<evidence type="ECO:0008006" key="10">
    <source>
        <dbReference type="Google" id="ProtNLM"/>
    </source>
</evidence>
<evidence type="ECO:0000256" key="2">
    <source>
        <dbReference type="ARBA" id="ARBA00022670"/>
    </source>
</evidence>
<keyword evidence="5" id="KW-1133">Transmembrane helix</keyword>